<dbReference type="PANTHER" id="PTHR30492:SF0">
    <property type="entry name" value="METHYLGLYOXAL SYNTHASE"/>
    <property type="match status" value="1"/>
</dbReference>
<keyword evidence="4" id="KW-1185">Reference proteome</keyword>
<gene>
    <name evidence="3" type="ORF">OVN521_LOCUS5976</name>
</gene>
<dbReference type="NCBIfam" id="NF003559">
    <property type="entry name" value="PRK05234.1"/>
    <property type="match status" value="1"/>
</dbReference>
<name>A0A819DRA7_9BILA</name>
<dbReference type="SUPFAM" id="SSF52335">
    <property type="entry name" value="Methylglyoxal synthase-like"/>
    <property type="match status" value="1"/>
</dbReference>
<evidence type="ECO:0000313" key="4">
    <source>
        <dbReference type="Proteomes" id="UP000663866"/>
    </source>
</evidence>
<evidence type="ECO:0000313" key="3">
    <source>
        <dbReference type="EMBL" id="CAF3836402.1"/>
    </source>
</evidence>
<comment type="caution">
    <text evidence="3">The sequence shown here is derived from an EMBL/GenBank/DDBJ whole genome shotgun (WGS) entry which is preliminary data.</text>
</comment>
<dbReference type="Pfam" id="PF02142">
    <property type="entry name" value="MGS"/>
    <property type="match status" value="1"/>
</dbReference>
<dbReference type="Gene3D" id="1.10.8.10">
    <property type="entry name" value="DNA helicase RuvA subunit, C-terminal domain"/>
    <property type="match status" value="1"/>
</dbReference>
<dbReference type="HAMAP" id="MF_00549">
    <property type="entry name" value="Methylglyoxal_synth"/>
    <property type="match status" value="1"/>
</dbReference>
<dbReference type="CDD" id="cd14273">
    <property type="entry name" value="UBA_TAP-C_like"/>
    <property type="match status" value="1"/>
</dbReference>
<dbReference type="AlphaFoldDB" id="A0A819DRA7"/>
<sequence>MNFGRSCFTGDANSSLHGAASILRDVATGPSNVARRPGDATSIPHNAASISDDATCNPGDNAKIPCCSLIISSIKMELNNTRAPSRAQILANFQAITSMNLDDSIEFLIRYNWDLNDALEQLYPTRVSRTLTSLCITQHNDRHLARTIQNRETSSGVEQDISNIVVMGKAKRIAIVAHNNKKNEMIECLRPYRNILADHKLYGTGTTGALVEKELGLSVFKFESGPLGGDQQLGAKITARELDILLFLIDPLDNHVHHADVQALLRLAQVYGIVCGITAASIDFILSSTKMNQRHERQINLDQSSNKK</sequence>
<reference evidence="3" key="1">
    <citation type="submission" date="2021-02" db="EMBL/GenBank/DDBJ databases">
        <authorList>
            <person name="Nowell W R."/>
        </authorList>
    </citation>
    <scope>NUCLEOTIDE SEQUENCE</scope>
</reference>
<dbReference type="PANTHER" id="PTHR30492">
    <property type="entry name" value="METHYLGLYOXAL SYNTHASE"/>
    <property type="match status" value="1"/>
</dbReference>
<feature type="region of interest" description="Disordered" evidence="1">
    <location>
        <begin position="30"/>
        <end position="49"/>
    </location>
</feature>
<dbReference type="Gene3D" id="3.40.50.1380">
    <property type="entry name" value="Methylglyoxal synthase-like domain"/>
    <property type="match status" value="1"/>
</dbReference>
<evidence type="ECO:0000256" key="1">
    <source>
        <dbReference type="SAM" id="MobiDB-lite"/>
    </source>
</evidence>
<dbReference type="PROSITE" id="PS01335">
    <property type="entry name" value="METHYLGLYOXAL_SYNTH"/>
    <property type="match status" value="1"/>
</dbReference>
<dbReference type="InterPro" id="IPR004363">
    <property type="entry name" value="Methylgl_synth"/>
</dbReference>
<dbReference type="InterPro" id="IPR036914">
    <property type="entry name" value="MGS-like_dom_sf"/>
</dbReference>
<accession>A0A819DRA7</accession>
<dbReference type="GO" id="GO:0005829">
    <property type="term" value="C:cytosol"/>
    <property type="evidence" value="ECO:0007669"/>
    <property type="project" value="TreeGrafter"/>
</dbReference>
<dbReference type="InterPro" id="IPR018148">
    <property type="entry name" value="Methylglyoxal_synth_AS"/>
</dbReference>
<dbReference type="Pfam" id="PF14555">
    <property type="entry name" value="UBA_4"/>
    <property type="match status" value="1"/>
</dbReference>
<evidence type="ECO:0000259" key="2">
    <source>
        <dbReference type="PROSITE" id="PS51855"/>
    </source>
</evidence>
<dbReference type="EMBL" id="CAJOBG010000613">
    <property type="protein sequence ID" value="CAF3836402.1"/>
    <property type="molecule type" value="Genomic_DNA"/>
</dbReference>
<dbReference type="GO" id="GO:0019242">
    <property type="term" value="P:methylglyoxal biosynthetic process"/>
    <property type="evidence" value="ECO:0007669"/>
    <property type="project" value="InterPro"/>
</dbReference>
<organism evidence="3 4">
    <name type="scientific">Rotaria magnacalcarata</name>
    <dbReference type="NCBI Taxonomy" id="392030"/>
    <lineage>
        <taxon>Eukaryota</taxon>
        <taxon>Metazoa</taxon>
        <taxon>Spiralia</taxon>
        <taxon>Gnathifera</taxon>
        <taxon>Rotifera</taxon>
        <taxon>Eurotatoria</taxon>
        <taxon>Bdelloidea</taxon>
        <taxon>Philodinida</taxon>
        <taxon>Philodinidae</taxon>
        <taxon>Rotaria</taxon>
    </lineage>
</organism>
<dbReference type="GO" id="GO:0008929">
    <property type="term" value="F:methylglyoxal synthase activity"/>
    <property type="evidence" value="ECO:0007669"/>
    <property type="project" value="InterPro"/>
</dbReference>
<proteinExistence type="inferred from homology"/>
<feature type="domain" description="MGS-like" evidence="2">
    <location>
        <begin position="165"/>
        <end position="308"/>
    </location>
</feature>
<dbReference type="Proteomes" id="UP000663866">
    <property type="component" value="Unassembled WGS sequence"/>
</dbReference>
<protein>
    <recommendedName>
        <fullName evidence="2">MGS-like domain-containing protein</fullName>
    </recommendedName>
</protein>
<dbReference type="PROSITE" id="PS51855">
    <property type="entry name" value="MGS"/>
    <property type="match status" value="1"/>
</dbReference>
<dbReference type="SMART" id="SM00851">
    <property type="entry name" value="MGS"/>
    <property type="match status" value="1"/>
</dbReference>
<dbReference type="InterPro" id="IPR011607">
    <property type="entry name" value="MGS-like_dom"/>
</dbReference>